<dbReference type="EMBL" id="MRBO01000582">
    <property type="protein sequence ID" value="KAB2583261.1"/>
    <property type="molecule type" value="Genomic_DNA"/>
</dbReference>
<accession>A0A5N5E0M9</accession>
<feature type="domain" description="Recombinase" evidence="2">
    <location>
        <begin position="169"/>
        <end position="271"/>
    </location>
</feature>
<dbReference type="PROSITE" id="PS51737">
    <property type="entry name" value="RECOMBINASE_DNA_BIND"/>
    <property type="match status" value="1"/>
</dbReference>
<dbReference type="Pfam" id="PF00239">
    <property type="entry name" value="Resolvase"/>
    <property type="match status" value="1"/>
</dbReference>
<dbReference type="PANTHER" id="PTHR30461:SF23">
    <property type="entry name" value="DNA RECOMBINASE-RELATED"/>
    <property type="match status" value="1"/>
</dbReference>
<comment type="caution">
    <text evidence="3">The sequence shown here is derived from an EMBL/GenBank/DDBJ whole genome shotgun (WGS) entry which is preliminary data.</text>
</comment>
<feature type="domain" description="Resolvase/invertase-type recombinase catalytic" evidence="1">
    <location>
        <begin position="13"/>
        <end position="161"/>
    </location>
</feature>
<evidence type="ECO:0000313" key="4">
    <source>
        <dbReference type="Proteomes" id="UP000325576"/>
    </source>
</evidence>
<dbReference type="Gene3D" id="3.90.1750.20">
    <property type="entry name" value="Putative Large Serine Recombinase, Chain B, Domain 2"/>
    <property type="match status" value="1"/>
</dbReference>
<dbReference type="GO" id="GO:0003677">
    <property type="term" value="F:DNA binding"/>
    <property type="evidence" value="ECO:0007669"/>
    <property type="project" value="InterPro"/>
</dbReference>
<protein>
    <submittedName>
        <fullName evidence="3">Uncharacterized protein</fullName>
    </submittedName>
</protein>
<dbReference type="InterPro" id="IPR011109">
    <property type="entry name" value="DNA_bind_recombinase_dom"/>
</dbReference>
<dbReference type="PROSITE" id="PS51736">
    <property type="entry name" value="RECOMBINASES_3"/>
    <property type="match status" value="1"/>
</dbReference>
<name>A0A5N5E0M9_RHOER</name>
<organism evidence="3 4">
    <name type="scientific">Rhodococcus erythropolis</name>
    <name type="common">Arthrobacter picolinophilus</name>
    <dbReference type="NCBI Taxonomy" id="1833"/>
    <lineage>
        <taxon>Bacteria</taxon>
        <taxon>Bacillati</taxon>
        <taxon>Actinomycetota</taxon>
        <taxon>Actinomycetes</taxon>
        <taxon>Mycobacteriales</taxon>
        <taxon>Nocardiaceae</taxon>
        <taxon>Rhodococcus</taxon>
        <taxon>Rhodococcus erythropolis group</taxon>
    </lineage>
</organism>
<sequence length="490" mass="55052">MQDERNTLQQNTSAAIYCRISRDKTGAGLGVERQEGDCRELAQRLGVTVSHVLVDNDLSAYSGKPRPSYLSLLELMKNGQIGMVIAWHSDRLHRSMVELEEYVTASEIGGVTTHTAKAGPLDLSTPSGRLVARQLGSVARYEVEHMIERQRAAKLQAAKLGKYLGGQRPYGFEPQRTAIRESEAAVIRELAHRFTNGASYWSLAIDLNQRGILTQHGKDWNALKIRNLLIRPINAGIVDHKGVEYVAESAAILTKDEWDDLQAAISLSKRTSVHPGRTRKHVLQGYLFCALCGKKLFHKSKQQRDGSYKTTAACGKTDSQTGRPNGCGKVSRMVEPIIDLLSDCIMARLESSELAASLATYESDTTTLRELHVRQRALEGRSVEITNDYYVSGLLNRDEFERMKSSVDLELRAVETSIQQQTSSRVTTEAAIEFRSKWENSGIHWQRDLLSTLGVEIVVHPRPTHDGYTYPKYKDKWRFDPELIEIKWKA</sequence>
<evidence type="ECO:0000313" key="3">
    <source>
        <dbReference type="EMBL" id="KAB2583261.1"/>
    </source>
</evidence>
<proteinExistence type="predicted"/>
<gene>
    <name evidence="3" type="ORF">BS297_21575</name>
</gene>
<dbReference type="AlphaFoldDB" id="A0A5N5E0M9"/>
<dbReference type="InterPro" id="IPR006119">
    <property type="entry name" value="Resolv_N"/>
</dbReference>
<dbReference type="Gene3D" id="3.40.50.1390">
    <property type="entry name" value="Resolvase, N-terminal catalytic domain"/>
    <property type="match status" value="1"/>
</dbReference>
<dbReference type="SMART" id="SM00857">
    <property type="entry name" value="Resolvase"/>
    <property type="match status" value="1"/>
</dbReference>
<dbReference type="PANTHER" id="PTHR30461">
    <property type="entry name" value="DNA-INVERTASE FROM LAMBDOID PROPHAGE"/>
    <property type="match status" value="1"/>
</dbReference>
<evidence type="ECO:0000259" key="2">
    <source>
        <dbReference type="PROSITE" id="PS51737"/>
    </source>
</evidence>
<dbReference type="InterPro" id="IPR038109">
    <property type="entry name" value="DNA_bind_recomb_sf"/>
</dbReference>
<evidence type="ECO:0000259" key="1">
    <source>
        <dbReference type="PROSITE" id="PS51736"/>
    </source>
</evidence>
<dbReference type="GO" id="GO:0000150">
    <property type="term" value="F:DNA strand exchange activity"/>
    <property type="evidence" value="ECO:0007669"/>
    <property type="project" value="InterPro"/>
</dbReference>
<dbReference type="InterPro" id="IPR036162">
    <property type="entry name" value="Resolvase-like_N_sf"/>
</dbReference>
<dbReference type="SUPFAM" id="SSF53041">
    <property type="entry name" value="Resolvase-like"/>
    <property type="match status" value="1"/>
</dbReference>
<dbReference type="InterPro" id="IPR050639">
    <property type="entry name" value="SSR_resolvase"/>
</dbReference>
<dbReference type="CDD" id="cd00338">
    <property type="entry name" value="Ser_Recombinase"/>
    <property type="match status" value="1"/>
</dbReference>
<reference evidence="3 4" key="1">
    <citation type="journal article" date="2017" name="Poromechanics V (2013)">
        <title>Genomic Characterization of the Arsenic-Tolerant Actinobacterium, &lt;i&gt;Rhodococcus erythropolis&lt;/i&gt; S43.</title>
        <authorList>
            <person name="Retamal-Morales G."/>
            <person name="Mehnert M."/>
            <person name="Schwabe R."/>
            <person name="Tischler D."/>
            <person name="Schloemann M."/>
            <person name="Levican G.J."/>
        </authorList>
    </citation>
    <scope>NUCLEOTIDE SEQUENCE [LARGE SCALE GENOMIC DNA]</scope>
    <source>
        <strain evidence="3 4">S43</strain>
    </source>
</reference>
<dbReference type="Pfam" id="PF07508">
    <property type="entry name" value="Recombinase"/>
    <property type="match status" value="1"/>
</dbReference>
<dbReference type="Proteomes" id="UP000325576">
    <property type="component" value="Unassembled WGS sequence"/>
</dbReference>